<keyword evidence="11" id="KW-1185">Reference proteome</keyword>
<comment type="similarity">
    <text evidence="2 9">Belongs to the cytochrome P450 family.</text>
</comment>
<dbReference type="PANTHER" id="PTHR24286:SF24">
    <property type="entry name" value="LANOSTEROL 14-ALPHA DEMETHYLASE"/>
    <property type="match status" value="1"/>
</dbReference>
<evidence type="ECO:0000313" key="10">
    <source>
        <dbReference type="EMBL" id="SOE18220.1"/>
    </source>
</evidence>
<keyword evidence="3 8" id="KW-0349">Heme</keyword>
<name>A0A286IDM7_9HYPH</name>
<evidence type="ECO:0000313" key="11">
    <source>
        <dbReference type="Proteomes" id="UP000219465"/>
    </source>
</evidence>
<dbReference type="InterPro" id="IPR001128">
    <property type="entry name" value="Cyt_P450"/>
</dbReference>
<sequence length="454" mass="50713">MEPLQFTSEIRGLAALRIFFGFYNNPILTSSNILDKHGNAVSIAIPFFGKKTPPDAIIFYGAENNRKVYAKWDDLRMTALWPISAKPNTAQQKIRHNYMCLSGKPHRDIAVQIEAPLNRTQITKLSVEMHAVIKPVIDKVFTQDTFDLVKFHKDLSIQCALNLLFGERNAERALHIGHLVDRLNLSNYLISNRILKYNIPGLPFHRLLRQAEDVRDTLMGWIKEAAGQPANTNLRTSVLNMADADGQVFSFDFKIGCLGTLVWAAIDTPSLGALWTTILLSRNPETAAKLHDELKAAGFSKKTSTEELNNLPYLNGVVLESLRLSPPATFIPLKSVRETSIGSIKVPANTAIYLCPRETQRDPTVYPDPEMFRPERWDAKTAPDAYEFIAFSGGVRRCPGATFATIYIKMVIAMLVERGGLELLTRESIAVRSVPTMEPLKPVFARPSASGQFC</sequence>
<evidence type="ECO:0000256" key="9">
    <source>
        <dbReference type="RuleBase" id="RU000461"/>
    </source>
</evidence>
<dbReference type="GO" id="GO:0020037">
    <property type="term" value="F:heme binding"/>
    <property type="evidence" value="ECO:0007669"/>
    <property type="project" value="InterPro"/>
</dbReference>
<keyword evidence="5 9" id="KW-0560">Oxidoreductase</keyword>
<dbReference type="GO" id="GO:0004497">
    <property type="term" value="F:monooxygenase activity"/>
    <property type="evidence" value="ECO:0007669"/>
    <property type="project" value="UniProtKB-KW"/>
</dbReference>
<evidence type="ECO:0000256" key="6">
    <source>
        <dbReference type="ARBA" id="ARBA00023004"/>
    </source>
</evidence>
<dbReference type="GO" id="GO:0005506">
    <property type="term" value="F:iron ion binding"/>
    <property type="evidence" value="ECO:0007669"/>
    <property type="project" value="InterPro"/>
</dbReference>
<comment type="cofactor">
    <cofactor evidence="1 8">
        <name>heme</name>
        <dbReference type="ChEBI" id="CHEBI:30413"/>
    </cofactor>
</comment>
<dbReference type="InterPro" id="IPR002403">
    <property type="entry name" value="Cyt_P450_E_grp-IV"/>
</dbReference>
<dbReference type="PRINTS" id="PR00465">
    <property type="entry name" value="EP450IV"/>
</dbReference>
<dbReference type="InterPro" id="IPR017972">
    <property type="entry name" value="Cyt_P450_CS"/>
</dbReference>
<dbReference type="Pfam" id="PF00067">
    <property type="entry name" value="p450"/>
    <property type="match status" value="1"/>
</dbReference>
<evidence type="ECO:0000256" key="2">
    <source>
        <dbReference type="ARBA" id="ARBA00010617"/>
    </source>
</evidence>
<dbReference type="SUPFAM" id="SSF48264">
    <property type="entry name" value="Cytochrome P450"/>
    <property type="match status" value="1"/>
</dbReference>
<feature type="binding site" description="axial binding residue" evidence="8">
    <location>
        <position position="398"/>
    </location>
    <ligand>
        <name>heme</name>
        <dbReference type="ChEBI" id="CHEBI:30413"/>
    </ligand>
    <ligandPart>
        <name>Fe</name>
        <dbReference type="ChEBI" id="CHEBI:18248"/>
    </ligandPart>
</feature>
<organism evidence="10 11">
    <name type="scientific">Hoeflea halophila</name>
    <dbReference type="NCBI Taxonomy" id="714899"/>
    <lineage>
        <taxon>Bacteria</taxon>
        <taxon>Pseudomonadati</taxon>
        <taxon>Pseudomonadota</taxon>
        <taxon>Alphaproteobacteria</taxon>
        <taxon>Hyphomicrobiales</taxon>
        <taxon>Rhizobiaceae</taxon>
        <taxon>Hoeflea</taxon>
    </lineage>
</organism>
<accession>A0A286IDM7</accession>
<protein>
    <submittedName>
        <fullName evidence="10">Cytochrome P450</fullName>
    </submittedName>
</protein>
<evidence type="ECO:0000256" key="8">
    <source>
        <dbReference type="PIRSR" id="PIRSR602403-1"/>
    </source>
</evidence>
<keyword evidence="6 8" id="KW-0408">Iron</keyword>
<dbReference type="GO" id="GO:0016125">
    <property type="term" value="P:sterol metabolic process"/>
    <property type="evidence" value="ECO:0007669"/>
    <property type="project" value="TreeGrafter"/>
</dbReference>
<reference evidence="11" key="1">
    <citation type="submission" date="2017-08" db="EMBL/GenBank/DDBJ databases">
        <authorList>
            <person name="Varghese N."/>
            <person name="Submissions S."/>
        </authorList>
    </citation>
    <scope>NUCLEOTIDE SEQUENCE [LARGE SCALE GENOMIC DNA]</scope>
    <source>
        <strain evidence="11">KCTC 23107</strain>
    </source>
</reference>
<dbReference type="Proteomes" id="UP000219465">
    <property type="component" value="Unassembled WGS sequence"/>
</dbReference>
<dbReference type="EMBL" id="OCPC01000005">
    <property type="protein sequence ID" value="SOE18220.1"/>
    <property type="molecule type" value="Genomic_DNA"/>
</dbReference>
<evidence type="ECO:0000256" key="5">
    <source>
        <dbReference type="ARBA" id="ARBA00023002"/>
    </source>
</evidence>
<dbReference type="AlphaFoldDB" id="A0A286IDM7"/>
<keyword evidence="7 9" id="KW-0503">Monooxygenase</keyword>
<dbReference type="GO" id="GO:0016705">
    <property type="term" value="F:oxidoreductase activity, acting on paired donors, with incorporation or reduction of molecular oxygen"/>
    <property type="evidence" value="ECO:0007669"/>
    <property type="project" value="InterPro"/>
</dbReference>
<evidence type="ECO:0000256" key="4">
    <source>
        <dbReference type="ARBA" id="ARBA00022723"/>
    </source>
</evidence>
<dbReference type="InterPro" id="IPR036396">
    <property type="entry name" value="Cyt_P450_sf"/>
</dbReference>
<gene>
    <name evidence="10" type="ORF">SAMN05877838_3138</name>
</gene>
<dbReference type="PROSITE" id="PS00086">
    <property type="entry name" value="CYTOCHROME_P450"/>
    <property type="match status" value="1"/>
</dbReference>
<dbReference type="Gene3D" id="1.10.630.10">
    <property type="entry name" value="Cytochrome P450"/>
    <property type="match status" value="1"/>
</dbReference>
<dbReference type="PANTHER" id="PTHR24286">
    <property type="entry name" value="CYTOCHROME P450 26"/>
    <property type="match status" value="1"/>
</dbReference>
<proteinExistence type="inferred from homology"/>
<evidence type="ECO:0000256" key="1">
    <source>
        <dbReference type="ARBA" id="ARBA00001971"/>
    </source>
</evidence>
<evidence type="ECO:0000256" key="7">
    <source>
        <dbReference type="ARBA" id="ARBA00023033"/>
    </source>
</evidence>
<keyword evidence="4 8" id="KW-0479">Metal-binding</keyword>
<evidence type="ECO:0000256" key="3">
    <source>
        <dbReference type="ARBA" id="ARBA00022617"/>
    </source>
</evidence>